<accession>A0AAW2JDW6</accession>
<dbReference type="AlphaFoldDB" id="A0AAW2JDW6"/>
<feature type="region of interest" description="Disordered" evidence="1">
    <location>
        <begin position="1"/>
        <end position="23"/>
    </location>
</feature>
<feature type="compositionally biased region" description="Polar residues" evidence="1">
    <location>
        <begin position="7"/>
        <end position="21"/>
    </location>
</feature>
<gene>
    <name evidence="2" type="ORF">Sangu_3253400</name>
</gene>
<evidence type="ECO:0000313" key="2">
    <source>
        <dbReference type="EMBL" id="KAL0292534.1"/>
    </source>
</evidence>
<proteinExistence type="predicted"/>
<organism evidence="2">
    <name type="scientific">Sesamum angustifolium</name>
    <dbReference type="NCBI Taxonomy" id="2727405"/>
    <lineage>
        <taxon>Eukaryota</taxon>
        <taxon>Viridiplantae</taxon>
        <taxon>Streptophyta</taxon>
        <taxon>Embryophyta</taxon>
        <taxon>Tracheophyta</taxon>
        <taxon>Spermatophyta</taxon>
        <taxon>Magnoliopsida</taxon>
        <taxon>eudicotyledons</taxon>
        <taxon>Gunneridae</taxon>
        <taxon>Pentapetalae</taxon>
        <taxon>asterids</taxon>
        <taxon>lamiids</taxon>
        <taxon>Lamiales</taxon>
        <taxon>Pedaliaceae</taxon>
        <taxon>Sesamum</taxon>
    </lineage>
</organism>
<dbReference type="EMBL" id="JACGWK010001165">
    <property type="protein sequence ID" value="KAL0292534.1"/>
    <property type="molecule type" value="Genomic_DNA"/>
</dbReference>
<sequence length="105" mass="11697">MYRVPSELQSQACLGESSSTMGDPLGSPRVAPLFANLSSYLSSHQLFLFFFFLRTLPPATALYMRFQSSWAGSGSVGPTERVRPTELNGRPKMGRNAAEMAEYWR</sequence>
<reference evidence="2" key="1">
    <citation type="submission" date="2020-06" db="EMBL/GenBank/DDBJ databases">
        <authorList>
            <person name="Li T."/>
            <person name="Hu X."/>
            <person name="Zhang T."/>
            <person name="Song X."/>
            <person name="Zhang H."/>
            <person name="Dai N."/>
            <person name="Sheng W."/>
            <person name="Hou X."/>
            <person name="Wei L."/>
        </authorList>
    </citation>
    <scope>NUCLEOTIDE SEQUENCE</scope>
    <source>
        <strain evidence="2">G01</strain>
        <tissue evidence="2">Leaf</tissue>
    </source>
</reference>
<reference evidence="2" key="2">
    <citation type="journal article" date="2024" name="Plant">
        <title>Genomic evolution and insights into agronomic trait innovations of Sesamum species.</title>
        <authorList>
            <person name="Miao H."/>
            <person name="Wang L."/>
            <person name="Qu L."/>
            <person name="Liu H."/>
            <person name="Sun Y."/>
            <person name="Le M."/>
            <person name="Wang Q."/>
            <person name="Wei S."/>
            <person name="Zheng Y."/>
            <person name="Lin W."/>
            <person name="Duan Y."/>
            <person name="Cao H."/>
            <person name="Xiong S."/>
            <person name="Wang X."/>
            <person name="Wei L."/>
            <person name="Li C."/>
            <person name="Ma Q."/>
            <person name="Ju M."/>
            <person name="Zhao R."/>
            <person name="Li G."/>
            <person name="Mu C."/>
            <person name="Tian Q."/>
            <person name="Mei H."/>
            <person name="Zhang T."/>
            <person name="Gao T."/>
            <person name="Zhang H."/>
        </authorList>
    </citation>
    <scope>NUCLEOTIDE SEQUENCE</scope>
    <source>
        <strain evidence="2">G01</strain>
    </source>
</reference>
<name>A0AAW2JDW6_9LAMI</name>
<evidence type="ECO:0000256" key="1">
    <source>
        <dbReference type="SAM" id="MobiDB-lite"/>
    </source>
</evidence>
<comment type="caution">
    <text evidence="2">The sequence shown here is derived from an EMBL/GenBank/DDBJ whole genome shotgun (WGS) entry which is preliminary data.</text>
</comment>
<feature type="region of interest" description="Disordered" evidence="1">
    <location>
        <begin position="71"/>
        <end position="92"/>
    </location>
</feature>
<protein>
    <submittedName>
        <fullName evidence="2">Uncharacterized protein</fullName>
    </submittedName>
</protein>